<organism evidence="2 3">
    <name type="scientific">Tetranychus urticae</name>
    <name type="common">Two-spotted spider mite</name>
    <dbReference type="NCBI Taxonomy" id="32264"/>
    <lineage>
        <taxon>Eukaryota</taxon>
        <taxon>Metazoa</taxon>
        <taxon>Ecdysozoa</taxon>
        <taxon>Arthropoda</taxon>
        <taxon>Chelicerata</taxon>
        <taxon>Arachnida</taxon>
        <taxon>Acari</taxon>
        <taxon>Acariformes</taxon>
        <taxon>Trombidiformes</taxon>
        <taxon>Prostigmata</taxon>
        <taxon>Eleutherengona</taxon>
        <taxon>Raphignathae</taxon>
        <taxon>Tetranychoidea</taxon>
        <taxon>Tetranychidae</taxon>
        <taxon>Tetranychus</taxon>
    </lineage>
</organism>
<feature type="transmembrane region" description="Helical" evidence="1">
    <location>
        <begin position="111"/>
        <end position="130"/>
    </location>
</feature>
<accession>T1KQR2</accession>
<proteinExistence type="predicted"/>
<sequence length="168" mass="19446">MMIFFALATFVQHNDPDWYFWGSVYLVPTLMSTVQAFSVTITYHYVYQAFIRSCALLYSLLTLFHAYYFIRFASNVSTQGWIDSTFESQSMPSSSPTTNLLIVDSEEGREFLGSLIALLWIIISIYITTTNQVGDAALSRRFKILIFIFTLIPIILWFILYTLEVYLC</sequence>
<feature type="transmembrane region" description="Helical" evidence="1">
    <location>
        <begin position="50"/>
        <end position="70"/>
    </location>
</feature>
<dbReference type="EMBL" id="CAEY01000378">
    <property type="status" value="NOT_ANNOTATED_CDS"/>
    <property type="molecule type" value="Genomic_DNA"/>
</dbReference>
<dbReference type="InterPro" id="IPR029377">
    <property type="entry name" value="TMEM220"/>
</dbReference>
<evidence type="ECO:0000313" key="2">
    <source>
        <dbReference type="EnsemblMetazoa" id="tetur18g00840.1"/>
    </source>
</evidence>
<dbReference type="PANTHER" id="PTHR34262:SF1">
    <property type="entry name" value="TRANSMEMBRANE PROTEIN 220"/>
    <property type="match status" value="1"/>
</dbReference>
<evidence type="ECO:0008006" key="4">
    <source>
        <dbReference type="Google" id="ProtNLM"/>
    </source>
</evidence>
<keyword evidence="1" id="KW-1133">Transmembrane helix</keyword>
<keyword evidence="1" id="KW-0812">Transmembrane</keyword>
<dbReference type="AlphaFoldDB" id="T1KQR2"/>
<dbReference type="Pfam" id="PF15071">
    <property type="entry name" value="TMEM220"/>
    <property type="match status" value="1"/>
</dbReference>
<evidence type="ECO:0000313" key="3">
    <source>
        <dbReference type="Proteomes" id="UP000015104"/>
    </source>
</evidence>
<reference evidence="3" key="1">
    <citation type="submission" date="2011-08" db="EMBL/GenBank/DDBJ databases">
        <authorList>
            <person name="Rombauts S."/>
        </authorList>
    </citation>
    <scope>NUCLEOTIDE SEQUENCE</scope>
    <source>
        <strain evidence="3">London</strain>
    </source>
</reference>
<name>T1KQR2_TETUR</name>
<reference evidence="2" key="2">
    <citation type="submission" date="2015-06" db="UniProtKB">
        <authorList>
            <consortium name="EnsemblMetazoa"/>
        </authorList>
    </citation>
    <scope>IDENTIFICATION</scope>
</reference>
<dbReference type="Proteomes" id="UP000015104">
    <property type="component" value="Unassembled WGS sequence"/>
</dbReference>
<protein>
    <recommendedName>
        <fullName evidence="4">G-protein coupled receptors family 2 profile 2 domain-containing protein</fullName>
    </recommendedName>
</protein>
<keyword evidence="3" id="KW-1185">Reference proteome</keyword>
<dbReference type="EnsemblMetazoa" id="tetur18g00840.1">
    <property type="protein sequence ID" value="tetur18g00840.1"/>
    <property type="gene ID" value="tetur18g00840"/>
</dbReference>
<keyword evidence="1" id="KW-0472">Membrane</keyword>
<evidence type="ECO:0000256" key="1">
    <source>
        <dbReference type="SAM" id="Phobius"/>
    </source>
</evidence>
<feature type="transmembrane region" description="Helical" evidence="1">
    <location>
        <begin position="142"/>
        <end position="163"/>
    </location>
</feature>
<dbReference type="PANTHER" id="PTHR34262">
    <property type="entry name" value="TRANSMEMBRANE PROTEIN 220"/>
    <property type="match status" value="1"/>
</dbReference>
<dbReference type="HOGENOM" id="CLU_135112_1_0_1"/>
<feature type="transmembrane region" description="Helical" evidence="1">
    <location>
        <begin position="24"/>
        <end position="43"/>
    </location>
</feature>